<comment type="subcellular location">
    <subcellularLocation>
        <location evidence="1">Membrane</location>
        <topology evidence="1">Multi-pass membrane protein</topology>
    </subcellularLocation>
</comment>
<evidence type="ECO:0000256" key="5">
    <source>
        <dbReference type="SAM" id="Phobius"/>
    </source>
</evidence>
<dbReference type="GO" id="GO:0004252">
    <property type="term" value="F:serine-type endopeptidase activity"/>
    <property type="evidence" value="ECO:0007669"/>
    <property type="project" value="InterPro"/>
</dbReference>
<dbReference type="KEGG" id="gai:IMCC3135_33050"/>
<feature type="transmembrane region" description="Helical" evidence="5">
    <location>
        <begin position="174"/>
        <end position="193"/>
    </location>
</feature>
<dbReference type="InterPro" id="IPR022764">
    <property type="entry name" value="Peptidase_S54_rhomboid_dom"/>
</dbReference>
<organism evidence="7 8">
    <name type="scientific">Granulosicoccus antarcticus IMCC3135</name>
    <dbReference type="NCBI Taxonomy" id="1192854"/>
    <lineage>
        <taxon>Bacteria</taxon>
        <taxon>Pseudomonadati</taxon>
        <taxon>Pseudomonadota</taxon>
        <taxon>Gammaproteobacteria</taxon>
        <taxon>Chromatiales</taxon>
        <taxon>Granulosicoccaceae</taxon>
        <taxon>Granulosicoccus</taxon>
    </lineage>
</organism>
<evidence type="ECO:0000256" key="4">
    <source>
        <dbReference type="ARBA" id="ARBA00023136"/>
    </source>
</evidence>
<dbReference type="GO" id="GO:0016020">
    <property type="term" value="C:membrane"/>
    <property type="evidence" value="ECO:0007669"/>
    <property type="project" value="UniProtKB-SubCell"/>
</dbReference>
<dbReference type="PANTHER" id="PTHR43066">
    <property type="entry name" value="RHOMBOID-RELATED PROTEIN"/>
    <property type="match status" value="1"/>
</dbReference>
<dbReference type="EMBL" id="CP018632">
    <property type="protein sequence ID" value="ASJ76654.1"/>
    <property type="molecule type" value="Genomic_DNA"/>
</dbReference>
<dbReference type="Gene3D" id="1.20.1540.10">
    <property type="entry name" value="Rhomboid-like"/>
    <property type="match status" value="1"/>
</dbReference>
<protein>
    <recommendedName>
        <fullName evidence="6">Peptidase S54 rhomboid domain-containing protein</fullName>
    </recommendedName>
</protein>
<feature type="transmembrane region" description="Helical" evidence="5">
    <location>
        <begin position="111"/>
        <end position="131"/>
    </location>
</feature>
<name>A0A2Z2P9U1_9GAMM</name>
<dbReference type="NCBIfam" id="TIGR03902">
    <property type="entry name" value="rhom_GG_sort"/>
    <property type="match status" value="1"/>
</dbReference>
<dbReference type="AlphaFoldDB" id="A0A2Z2P9U1"/>
<dbReference type="Pfam" id="PF01694">
    <property type="entry name" value="Rhomboid"/>
    <property type="match status" value="1"/>
</dbReference>
<proteinExistence type="predicted"/>
<keyword evidence="2 5" id="KW-0812">Transmembrane</keyword>
<accession>A0A2Z2P9U1</accession>
<evidence type="ECO:0000313" key="7">
    <source>
        <dbReference type="EMBL" id="ASJ76654.1"/>
    </source>
</evidence>
<gene>
    <name evidence="7" type="ORF">IMCC3135_33050</name>
</gene>
<reference evidence="7 8" key="1">
    <citation type="submission" date="2016-12" db="EMBL/GenBank/DDBJ databases">
        <authorList>
            <person name="Song W.-J."/>
            <person name="Kurnit D.M."/>
        </authorList>
    </citation>
    <scope>NUCLEOTIDE SEQUENCE [LARGE SCALE GENOMIC DNA]</scope>
    <source>
        <strain evidence="7 8">IMCC3135</strain>
    </source>
</reference>
<evidence type="ECO:0000256" key="1">
    <source>
        <dbReference type="ARBA" id="ARBA00004141"/>
    </source>
</evidence>
<dbReference type="Proteomes" id="UP000250079">
    <property type="component" value="Chromosome"/>
</dbReference>
<keyword evidence="4 5" id="KW-0472">Membrane</keyword>
<evidence type="ECO:0000259" key="6">
    <source>
        <dbReference type="Pfam" id="PF01694"/>
    </source>
</evidence>
<evidence type="ECO:0000256" key="3">
    <source>
        <dbReference type="ARBA" id="ARBA00022989"/>
    </source>
</evidence>
<keyword evidence="3 5" id="KW-1133">Transmembrane helix</keyword>
<feature type="domain" description="Peptidase S54 rhomboid" evidence="6">
    <location>
        <begin position="46"/>
        <end position="189"/>
    </location>
</feature>
<feature type="transmembrane region" description="Helical" evidence="5">
    <location>
        <begin position="87"/>
        <end position="105"/>
    </location>
</feature>
<dbReference type="InterPro" id="IPR023826">
    <property type="entry name" value="Rhom-like_SP_proteobac"/>
</dbReference>
<evidence type="ECO:0000313" key="8">
    <source>
        <dbReference type="Proteomes" id="UP000250079"/>
    </source>
</evidence>
<feature type="transmembrane region" description="Helical" evidence="5">
    <location>
        <begin position="62"/>
        <end position="80"/>
    </location>
</feature>
<dbReference type="RefSeq" id="WP_088921405.1">
    <property type="nucleotide sequence ID" value="NZ_CP018632.1"/>
</dbReference>
<evidence type="ECO:0000256" key="2">
    <source>
        <dbReference type="ARBA" id="ARBA00022692"/>
    </source>
</evidence>
<dbReference type="OrthoDB" id="196054at2"/>
<dbReference type="InterPro" id="IPR035952">
    <property type="entry name" value="Rhomboid-like_sf"/>
</dbReference>
<sequence length="214" mass="22941">MIQSLENVIRSPAHRLAIAIALLCIALQYMGLDETLRFNRTAIADGAWWLLLTGNFVHLGPSHLWMNMAGLALVVALVWQHYSATQWLLITLFSSIVVGVGLWLFNPEVHGYVGFSGTLHGLILAGVLADIRLYPRSASVLLALVIGKLGWEQLSGALPGSESVAGGQVVVDAHLYGAIGGAVLGALLLLLAARRRTRSLSTSTDTSTPDESRH</sequence>
<feature type="transmembrane region" description="Helical" evidence="5">
    <location>
        <begin position="12"/>
        <end position="31"/>
    </location>
</feature>
<keyword evidence="8" id="KW-1185">Reference proteome</keyword>
<feature type="transmembrane region" description="Helical" evidence="5">
    <location>
        <begin position="138"/>
        <end position="154"/>
    </location>
</feature>
<dbReference type="SUPFAM" id="SSF144091">
    <property type="entry name" value="Rhomboid-like"/>
    <property type="match status" value="1"/>
</dbReference>